<keyword evidence="3" id="KW-1185">Reference proteome</keyword>
<dbReference type="EMBL" id="JAIQZJ010000013">
    <property type="protein sequence ID" value="MBZ5740274.1"/>
    <property type="molecule type" value="Genomic_DNA"/>
</dbReference>
<reference evidence="2 3" key="1">
    <citation type="submission" date="2021-09" db="EMBL/GenBank/DDBJ databases">
        <title>Whole genome sequence of Nocardioides sp. GBK3QG-3.</title>
        <authorList>
            <person name="Tuo L."/>
        </authorList>
    </citation>
    <scope>NUCLEOTIDE SEQUENCE [LARGE SCALE GENOMIC DNA]</scope>
    <source>
        <strain evidence="2 3">GBK3QG-3</strain>
    </source>
</reference>
<protein>
    <recommendedName>
        <fullName evidence="4">ATP-binding protein</fullName>
    </recommendedName>
</protein>
<dbReference type="Proteomes" id="UP000780875">
    <property type="component" value="Unassembled WGS sequence"/>
</dbReference>
<organism evidence="2 3">
    <name type="scientific">Nocardioides mangrovi</name>
    <dbReference type="NCBI Taxonomy" id="2874580"/>
    <lineage>
        <taxon>Bacteria</taxon>
        <taxon>Bacillati</taxon>
        <taxon>Actinomycetota</taxon>
        <taxon>Actinomycetes</taxon>
        <taxon>Propionibacteriales</taxon>
        <taxon>Nocardioidaceae</taxon>
        <taxon>Nocardioides</taxon>
    </lineage>
</organism>
<name>A0ABS7UGV5_9ACTN</name>
<sequence length="73" mass="7997">MTTTPHSRVRQPASSPFKQEVEAEIEQYDCGDRVSHDLHGLGSVVALDPAGVTVNFGSKTVRVASPFRKMEKI</sequence>
<evidence type="ECO:0000313" key="3">
    <source>
        <dbReference type="Proteomes" id="UP000780875"/>
    </source>
</evidence>
<dbReference type="RefSeq" id="WP_224124636.1">
    <property type="nucleotide sequence ID" value="NZ_JAIQZJ010000013.1"/>
</dbReference>
<evidence type="ECO:0000256" key="1">
    <source>
        <dbReference type="SAM" id="MobiDB-lite"/>
    </source>
</evidence>
<evidence type="ECO:0008006" key="4">
    <source>
        <dbReference type="Google" id="ProtNLM"/>
    </source>
</evidence>
<comment type="caution">
    <text evidence="2">The sequence shown here is derived from an EMBL/GenBank/DDBJ whole genome shotgun (WGS) entry which is preliminary data.</text>
</comment>
<feature type="region of interest" description="Disordered" evidence="1">
    <location>
        <begin position="1"/>
        <end position="22"/>
    </location>
</feature>
<feature type="compositionally biased region" description="Polar residues" evidence="1">
    <location>
        <begin position="1"/>
        <end position="17"/>
    </location>
</feature>
<accession>A0ABS7UGV5</accession>
<gene>
    <name evidence="2" type="ORF">K8U61_19020</name>
</gene>
<evidence type="ECO:0000313" key="2">
    <source>
        <dbReference type="EMBL" id="MBZ5740274.1"/>
    </source>
</evidence>
<proteinExistence type="predicted"/>